<organism evidence="2 3">
    <name type="scientific">Kineococcus xinjiangensis</name>
    <dbReference type="NCBI Taxonomy" id="512762"/>
    <lineage>
        <taxon>Bacteria</taxon>
        <taxon>Bacillati</taxon>
        <taxon>Actinomycetota</taxon>
        <taxon>Actinomycetes</taxon>
        <taxon>Kineosporiales</taxon>
        <taxon>Kineosporiaceae</taxon>
        <taxon>Kineococcus</taxon>
    </lineage>
</organism>
<gene>
    <name evidence="2" type="ORF">CLV92_11699</name>
</gene>
<reference evidence="2 3" key="1">
    <citation type="submission" date="2018-02" db="EMBL/GenBank/DDBJ databases">
        <title>Genomic Encyclopedia of Archaeal and Bacterial Type Strains, Phase II (KMG-II): from individual species to whole genera.</title>
        <authorList>
            <person name="Goeker M."/>
        </authorList>
    </citation>
    <scope>NUCLEOTIDE SEQUENCE [LARGE SCALE GENOMIC DNA]</scope>
    <source>
        <strain evidence="2 3">DSM 22857</strain>
    </source>
</reference>
<evidence type="ECO:0000256" key="1">
    <source>
        <dbReference type="SAM" id="MobiDB-lite"/>
    </source>
</evidence>
<accession>A0A2S6IDG1</accession>
<dbReference type="RefSeq" id="WP_104435178.1">
    <property type="nucleotide sequence ID" value="NZ_PTJD01000016.1"/>
</dbReference>
<sequence length="176" mass="18906">MSLYNPREPLSTWLSLGHIVHGPVVLARAPGAVIALRCIFAYPDGLKAWLVAHALDAASVTDPVAMAKASEAASRPGHTRHEELTDGQPPPWPDDPSIHVSVNGRRRRLGVCERVDELAEPGSKYVDCDLRIDELPTDGQVTFIVSWATVLPETSTTLHLPALSQAAASAIPLTQP</sequence>
<dbReference type="OrthoDB" id="4461988at2"/>
<dbReference type="AlphaFoldDB" id="A0A2S6IDG1"/>
<evidence type="ECO:0000313" key="3">
    <source>
        <dbReference type="Proteomes" id="UP000239485"/>
    </source>
</evidence>
<comment type="caution">
    <text evidence="2">The sequence shown here is derived from an EMBL/GenBank/DDBJ whole genome shotgun (WGS) entry which is preliminary data.</text>
</comment>
<feature type="region of interest" description="Disordered" evidence="1">
    <location>
        <begin position="68"/>
        <end position="98"/>
    </location>
</feature>
<evidence type="ECO:0000313" key="2">
    <source>
        <dbReference type="EMBL" id="PPK92237.1"/>
    </source>
</evidence>
<dbReference type="Proteomes" id="UP000239485">
    <property type="component" value="Unassembled WGS sequence"/>
</dbReference>
<keyword evidence="3" id="KW-1185">Reference proteome</keyword>
<proteinExistence type="predicted"/>
<dbReference type="EMBL" id="PTJD01000016">
    <property type="protein sequence ID" value="PPK92237.1"/>
    <property type="molecule type" value="Genomic_DNA"/>
</dbReference>
<name>A0A2S6IDG1_9ACTN</name>
<protein>
    <submittedName>
        <fullName evidence="2">Uncharacterized protein</fullName>
    </submittedName>
</protein>